<protein>
    <submittedName>
        <fullName evidence="1">Uncharacterized protein</fullName>
    </submittedName>
</protein>
<organism evidence="1 2">
    <name type="scientific">Macrophomina phaseolina (strain MS6)</name>
    <name type="common">Charcoal rot fungus</name>
    <dbReference type="NCBI Taxonomy" id="1126212"/>
    <lineage>
        <taxon>Eukaryota</taxon>
        <taxon>Fungi</taxon>
        <taxon>Dikarya</taxon>
        <taxon>Ascomycota</taxon>
        <taxon>Pezizomycotina</taxon>
        <taxon>Dothideomycetes</taxon>
        <taxon>Dothideomycetes incertae sedis</taxon>
        <taxon>Botryosphaeriales</taxon>
        <taxon>Botryosphaeriaceae</taxon>
        <taxon>Macrophomina</taxon>
    </lineage>
</organism>
<dbReference type="VEuPathDB" id="FungiDB:MPH_09241"/>
<dbReference type="OrthoDB" id="10636171at2759"/>
<comment type="caution">
    <text evidence="1">The sequence shown here is derived from an EMBL/GenBank/DDBJ whole genome shotgun (WGS) entry which is preliminary data.</text>
</comment>
<dbReference type="EMBL" id="AHHD01000392">
    <property type="protein sequence ID" value="EKG13609.1"/>
    <property type="molecule type" value="Genomic_DNA"/>
</dbReference>
<evidence type="ECO:0000313" key="2">
    <source>
        <dbReference type="Proteomes" id="UP000007129"/>
    </source>
</evidence>
<reference evidence="1 2" key="1">
    <citation type="journal article" date="2012" name="BMC Genomics">
        <title>Tools to kill: Genome of one of the most destructive plant pathogenic fungi Macrophomina phaseolina.</title>
        <authorList>
            <person name="Islam M.S."/>
            <person name="Haque M.S."/>
            <person name="Islam M.M."/>
            <person name="Emdad E.M."/>
            <person name="Halim A."/>
            <person name="Hossen Q.M.M."/>
            <person name="Hossain M.Z."/>
            <person name="Ahmed B."/>
            <person name="Rahim S."/>
            <person name="Rahman M.S."/>
            <person name="Alam M.M."/>
            <person name="Hou S."/>
            <person name="Wan X."/>
            <person name="Saito J.A."/>
            <person name="Alam M."/>
        </authorList>
    </citation>
    <scope>NUCLEOTIDE SEQUENCE [LARGE SCALE GENOMIC DNA]</scope>
    <source>
        <strain evidence="1 2">MS6</strain>
    </source>
</reference>
<proteinExistence type="predicted"/>
<feature type="non-terminal residue" evidence="1">
    <location>
        <position position="68"/>
    </location>
</feature>
<evidence type="ECO:0000313" key="1">
    <source>
        <dbReference type="EMBL" id="EKG13609.1"/>
    </source>
</evidence>
<dbReference type="Proteomes" id="UP000007129">
    <property type="component" value="Unassembled WGS sequence"/>
</dbReference>
<name>K2RTW9_MACPH</name>
<gene>
    <name evidence="1" type="ORF">MPH_09241</name>
</gene>
<accession>K2RTW9</accession>
<dbReference type="InParanoid" id="K2RTW9"/>
<sequence>MPRPVGLVQLQFRPGSDFMNLDSPVGSCFHQFLLNITETPPFAIRSFGGDMLFAGPHLDDADKAVVMI</sequence>
<dbReference type="HOGENOM" id="CLU_2800954_0_0_1"/>
<dbReference type="AlphaFoldDB" id="K2RTW9"/>